<dbReference type="OrthoDB" id="9776438at2"/>
<keyword evidence="1" id="KW-0560">Oxidoreductase</keyword>
<dbReference type="InterPro" id="IPR050766">
    <property type="entry name" value="Bact_Lucif_Oxidored"/>
</dbReference>
<evidence type="ECO:0000256" key="1">
    <source>
        <dbReference type="ARBA" id="ARBA00023002"/>
    </source>
</evidence>
<dbReference type="EMBL" id="LSTR01000110">
    <property type="protein sequence ID" value="OAH33261.1"/>
    <property type="molecule type" value="Genomic_DNA"/>
</dbReference>
<evidence type="ECO:0000313" key="4">
    <source>
        <dbReference type="EMBL" id="OAH33261.1"/>
    </source>
</evidence>
<evidence type="ECO:0000256" key="2">
    <source>
        <dbReference type="ARBA" id="ARBA00023033"/>
    </source>
</evidence>
<dbReference type="RefSeq" id="WP_017499039.1">
    <property type="nucleotide sequence ID" value="NZ_LSTR01000110.1"/>
</dbReference>
<dbReference type="Proteomes" id="UP000077262">
    <property type="component" value="Unassembled WGS sequence"/>
</dbReference>
<dbReference type="PANTHER" id="PTHR30137">
    <property type="entry name" value="LUCIFERASE-LIKE MONOOXYGENASE"/>
    <property type="match status" value="1"/>
</dbReference>
<keyword evidence="2" id="KW-0503">Monooxygenase</keyword>
<name>A0A177IYJ8_SPHYA</name>
<evidence type="ECO:0000313" key="5">
    <source>
        <dbReference type="Proteomes" id="UP000077262"/>
    </source>
</evidence>
<accession>A0A177IYJ8</accession>
<gene>
    <name evidence="4" type="ORF">AX777_24590</name>
</gene>
<organism evidence="4 5">
    <name type="scientific">Sphingobium yanoikuyae</name>
    <name type="common">Sphingomonas yanoikuyae</name>
    <dbReference type="NCBI Taxonomy" id="13690"/>
    <lineage>
        <taxon>Bacteria</taxon>
        <taxon>Pseudomonadati</taxon>
        <taxon>Pseudomonadota</taxon>
        <taxon>Alphaproteobacteria</taxon>
        <taxon>Sphingomonadales</taxon>
        <taxon>Sphingomonadaceae</taxon>
        <taxon>Sphingobium</taxon>
    </lineage>
</organism>
<dbReference type="PANTHER" id="PTHR30137:SF8">
    <property type="entry name" value="BLR5498 PROTEIN"/>
    <property type="match status" value="1"/>
</dbReference>
<feature type="domain" description="Luciferase-like" evidence="3">
    <location>
        <begin position="34"/>
        <end position="333"/>
    </location>
</feature>
<dbReference type="InterPro" id="IPR036661">
    <property type="entry name" value="Luciferase-like_sf"/>
</dbReference>
<dbReference type="GO" id="GO:0005829">
    <property type="term" value="C:cytosol"/>
    <property type="evidence" value="ECO:0007669"/>
    <property type="project" value="TreeGrafter"/>
</dbReference>
<sequence>MKFGFFNLMPWPHYPEPPRVYPTPNKDYDPVVGQQLYHDYIDLLVHAEACGFDWVACNEHHFSPYGTMANCNLIGSILARETNTIGLAMVGNLLPLSNPIRVAEEYAMIDVMSGGRLIAGFMRGVPHEYIAYNSPPGESRSRQKEAAELIMKCWSEPEPFGWEGEHFQFRSISIWPRPIQQPPRVLMSASNEESAVFAAQSRAIMAMGLISDMKLARANVDIYRQTANEAGWDPADDQVLMGASTCICETDEEAHEVFARALDYFHGTLMKPTYDALKLVLQAGYFNKQKAGASYDSRLDKVAAKKTIQEMIDAGSIFCGSPKSVVEQIKRFKSELGCGGINMSMQIGNLPVATVRKGMDLFRDQVLPHVRDL</sequence>
<dbReference type="GO" id="GO:0004497">
    <property type="term" value="F:monooxygenase activity"/>
    <property type="evidence" value="ECO:0007669"/>
    <property type="project" value="UniProtKB-KW"/>
</dbReference>
<protein>
    <submittedName>
        <fullName evidence="4">Methylene-tetrahydromethanopterin reductase</fullName>
    </submittedName>
</protein>
<dbReference type="Pfam" id="PF00296">
    <property type="entry name" value="Bac_luciferase"/>
    <property type="match status" value="1"/>
</dbReference>
<dbReference type="AlphaFoldDB" id="A0A177IYJ8"/>
<dbReference type="Gene3D" id="3.20.20.30">
    <property type="entry name" value="Luciferase-like domain"/>
    <property type="match status" value="1"/>
</dbReference>
<dbReference type="SUPFAM" id="SSF51679">
    <property type="entry name" value="Bacterial luciferase-like"/>
    <property type="match status" value="1"/>
</dbReference>
<dbReference type="GO" id="GO:0016705">
    <property type="term" value="F:oxidoreductase activity, acting on paired donors, with incorporation or reduction of molecular oxygen"/>
    <property type="evidence" value="ECO:0007669"/>
    <property type="project" value="InterPro"/>
</dbReference>
<comment type="caution">
    <text evidence="4">The sequence shown here is derived from an EMBL/GenBank/DDBJ whole genome shotgun (WGS) entry which is preliminary data.</text>
</comment>
<proteinExistence type="predicted"/>
<evidence type="ECO:0000259" key="3">
    <source>
        <dbReference type="Pfam" id="PF00296"/>
    </source>
</evidence>
<reference evidence="4 5" key="1">
    <citation type="submission" date="2016-02" db="EMBL/GenBank/DDBJ databases">
        <authorList>
            <person name="Wen L."/>
            <person name="He K."/>
            <person name="Yang H."/>
        </authorList>
    </citation>
    <scope>NUCLEOTIDE SEQUENCE [LARGE SCALE GENOMIC DNA]</scope>
    <source>
        <strain evidence="4 5">CD09_2</strain>
    </source>
</reference>
<dbReference type="InterPro" id="IPR011251">
    <property type="entry name" value="Luciferase-like_dom"/>
</dbReference>